<dbReference type="EMBL" id="NNAY01000342">
    <property type="protein sequence ID" value="OXU29067.1"/>
    <property type="molecule type" value="Genomic_DNA"/>
</dbReference>
<evidence type="ECO:0000259" key="7">
    <source>
        <dbReference type="Pfam" id="PF12832"/>
    </source>
</evidence>
<dbReference type="InterPro" id="IPR036259">
    <property type="entry name" value="MFS_trans_sf"/>
</dbReference>
<name>A0A232FFH8_9HYME</name>
<dbReference type="GO" id="GO:0016020">
    <property type="term" value="C:membrane"/>
    <property type="evidence" value="ECO:0007669"/>
    <property type="project" value="UniProtKB-SubCell"/>
</dbReference>
<dbReference type="PANTHER" id="PTHR16172">
    <property type="entry name" value="MAJOR FACILITATOR SUPERFAMILY DOMAIN-CONTAINING PROTEIN 6-LIKE"/>
    <property type="match status" value="1"/>
</dbReference>
<feature type="transmembrane region" description="Helical" evidence="6">
    <location>
        <begin position="607"/>
        <end position="626"/>
    </location>
</feature>
<dbReference type="Pfam" id="PF12832">
    <property type="entry name" value="MFS_1_like"/>
    <property type="match status" value="1"/>
</dbReference>
<comment type="subcellular location">
    <subcellularLocation>
        <location evidence="1">Membrane</location>
        <topology evidence="1">Multi-pass membrane protein</topology>
    </subcellularLocation>
</comment>
<organism evidence="8 9">
    <name type="scientific">Trichomalopsis sarcophagae</name>
    <dbReference type="NCBI Taxonomy" id="543379"/>
    <lineage>
        <taxon>Eukaryota</taxon>
        <taxon>Metazoa</taxon>
        <taxon>Ecdysozoa</taxon>
        <taxon>Arthropoda</taxon>
        <taxon>Hexapoda</taxon>
        <taxon>Insecta</taxon>
        <taxon>Pterygota</taxon>
        <taxon>Neoptera</taxon>
        <taxon>Endopterygota</taxon>
        <taxon>Hymenoptera</taxon>
        <taxon>Apocrita</taxon>
        <taxon>Proctotrupomorpha</taxon>
        <taxon>Chalcidoidea</taxon>
        <taxon>Pteromalidae</taxon>
        <taxon>Pteromalinae</taxon>
        <taxon>Trichomalopsis</taxon>
    </lineage>
</organism>
<keyword evidence="3 6" id="KW-0812">Transmembrane</keyword>
<evidence type="ECO:0000256" key="6">
    <source>
        <dbReference type="SAM" id="Phobius"/>
    </source>
</evidence>
<keyword evidence="9" id="KW-1185">Reference proteome</keyword>
<dbReference type="SUPFAM" id="SSF103473">
    <property type="entry name" value="MFS general substrate transporter"/>
    <property type="match status" value="1"/>
</dbReference>
<sequence length="721" mass="79205">MGKIKINQQQLPIKAHFFFFMAGKYYKLLARLLIIHTTTHDVILAMGPILPYLPVYGKQLGVSPAVMGSITAVLPLLFLVAKPAFGFVVDHFRAWRRAIFVGLLATTSGCYVLMYFLPSLPAPVLPDKGEFFNVSCSTIERCSTMNLMTLSRKNESNLKFYVRIIIQRINVTDSCEDDGRISDCVWICRDAGNFSGQVFFRTSREASFDKHSSCFVSESNSTYCLEDDVCQITCDDSKHESACIYWSLTFLGFVVLMALGNIGFNVSNCISDAICFDVLGEGGQMSYGRQRVWGSIGFGITAFIAGYAVDLWSGNDSIKSYTPSFLLISAFTLIDLVCCSKLEPLAQHAVLRLYAQMLHSLHEYLDVADHVVSEVKLELFLYRLQGTSRSVVLVARDASLVHEQAYVQQRFGSCSTLLLGNLRLGLDFSLLQSFRGVLLRALPAMRPAASRTVLEVDVAPTAVAAEEGDERVHAGTRQVTPLPAAEAPLPVMSGSESILKDVAKLIRVKPIAIFLCFATIAGILDSFVIYFLFWHMEDLAKDTGYMHEIKLIEGLTVFAETIGGEVIFFTFSGKILKKIGYGYSFVCCFVCYALRLGLISLAPTPRWIGPTYALCYTTIVAYASVVAPPGTSATVQGIVAGMDDGLGFAIGSLVGGFLYDSYGGATTLKVYASLAILTAVAYLITHLIYLKHIMPETGTRNKVEWKSPEEAAEKCADANEQ</sequence>
<feature type="transmembrane region" description="Helical" evidence="6">
    <location>
        <begin position="671"/>
        <end position="690"/>
    </location>
</feature>
<accession>A0A232FFH8</accession>
<feature type="transmembrane region" description="Helical" evidence="6">
    <location>
        <begin position="321"/>
        <end position="338"/>
    </location>
</feature>
<dbReference type="InterPro" id="IPR024989">
    <property type="entry name" value="MFS_assoc_dom"/>
</dbReference>
<evidence type="ECO:0000256" key="3">
    <source>
        <dbReference type="ARBA" id="ARBA00022692"/>
    </source>
</evidence>
<feature type="transmembrane region" description="Helical" evidence="6">
    <location>
        <begin position="28"/>
        <end position="53"/>
    </location>
</feature>
<reference evidence="8 9" key="1">
    <citation type="journal article" date="2017" name="Curr. Biol.">
        <title>The Evolution of Venom by Co-option of Single-Copy Genes.</title>
        <authorList>
            <person name="Martinson E.O."/>
            <person name="Mrinalini"/>
            <person name="Kelkar Y.D."/>
            <person name="Chang C.H."/>
            <person name="Werren J.H."/>
        </authorList>
    </citation>
    <scope>NUCLEOTIDE SEQUENCE [LARGE SCALE GENOMIC DNA]</scope>
    <source>
        <strain evidence="8 9">Alberta</strain>
        <tissue evidence="8">Whole body</tissue>
    </source>
</reference>
<dbReference type="PANTHER" id="PTHR16172:SF37">
    <property type="entry name" value="RE36877P"/>
    <property type="match status" value="1"/>
</dbReference>
<dbReference type="OrthoDB" id="10029266at2759"/>
<feature type="transmembrane region" description="Helical" evidence="6">
    <location>
        <begin position="554"/>
        <end position="571"/>
    </location>
</feature>
<protein>
    <recommendedName>
        <fullName evidence="7">Major facilitator superfamily associated domain-containing protein</fullName>
    </recommendedName>
</protein>
<feature type="domain" description="Major facilitator superfamily associated" evidence="7">
    <location>
        <begin position="45"/>
        <end position="667"/>
    </location>
</feature>
<feature type="transmembrane region" description="Helical" evidence="6">
    <location>
        <begin position="97"/>
        <end position="117"/>
    </location>
</feature>
<gene>
    <name evidence="8" type="ORF">TSAR_015182</name>
</gene>
<evidence type="ECO:0000313" key="9">
    <source>
        <dbReference type="Proteomes" id="UP000215335"/>
    </source>
</evidence>
<evidence type="ECO:0000256" key="1">
    <source>
        <dbReference type="ARBA" id="ARBA00004141"/>
    </source>
</evidence>
<keyword evidence="5 6" id="KW-0472">Membrane</keyword>
<feature type="transmembrane region" description="Helical" evidence="6">
    <location>
        <begin position="638"/>
        <end position="659"/>
    </location>
</feature>
<comment type="similarity">
    <text evidence="2">Belongs to the major facilitator superfamily. MFSD6 family.</text>
</comment>
<feature type="transmembrane region" description="Helical" evidence="6">
    <location>
        <begin position="583"/>
        <end position="601"/>
    </location>
</feature>
<comment type="caution">
    <text evidence="8">The sequence shown here is derived from an EMBL/GenBank/DDBJ whole genome shotgun (WGS) entry which is preliminary data.</text>
</comment>
<evidence type="ECO:0000313" key="8">
    <source>
        <dbReference type="EMBL" id="OXU29067.1"/>
    </source>
</evidence>
<dbReference type="AlphaFoldDB" id="A0A232FFH8"/>
<keyword evidence="4 6" id="KW-1133">Transmembrane helix</keyword>
<evidence type="ECO:0000256" key="4">
    <source>
        <dbReference type="ARBA" id="ARBA00022989"/>
    </source>
</evidence>
<feature type="transmembrane region" description="Helical" evidence="6">
    <location>
        <begin position="292"/>
        <end position="309"/>
    </location>
</feature>
<evidence type="ECO:0000256" key="5">
    <source>
        <dbReference type="ARBA" id="ARBA00023136"/>
    </source>
</evidence>
<proteinExistence type="inferred from homology"/>
<dbReference type="Gene3D" id="1.20.1250.20">
    <property type="entry name" value="MFS general substrate transporter like domains"/>
    <property type="match status" value="3"/>
</dbReference>
<feature type="transmembrane region" description="Helical" evidence="6">
    <location>
        <begin position="511"/>
        <end position="534"/>
    </location>
</feature>
<evidence type="ECO:0000256" key="2">
    <source>
        <dbReference type="ARBA" id="ARBA00005241"/>
    </source>
</evidence>
<feature type="transmembrane region" description="Helical" evidence="6">
    <location>
        <begin position="65"/>
        <end position="85"/>
    </location>
</feature>
<dbReference type="Proteomes" id="UP000215335">
    <property type="component" value="Unassembled WGS sequence"/>
</dbReference>
<dbReference type="InterPro" id="IPR051717">
    <property type="entry name" value="MFS_MFSD6"/>
</dbReference>
<feature type="transmembrane region" description="Helical" evidence="6">
    <location>
        <begin position="244"/>
        <end position="264"/>
    </location>
</feature>